<evidence type="ECO:0000256" key="6">
    <source>
        <dbReference type="ARBA" id="ARBA00022727"/>
    </source>
</evidence>
<accession>A0A835ZMW1</accession>
<dbReference type="EC" id="2.7.4.9" evidence="3"/>
<keyword evidence="8 11" id="KW-0418">Kinase</keyword>
<keyword evidence="5" id="KW-0808">Transferase</keyword>
<sequence>MTAATEAAPAGDSNGPQRGAFILFEGVDRCGKTTQCERLVKRLKEDGHDAVHMRFPDRTTAIGQMINAYLQSTAEMDDQCIHLLFSANRWEALSTIERRLAAGLTIVCDRYAYSGVAFSAAKPGLTVDWCKAPDKGLPAPDVVIYLDLAVEAAMERGQFGEERYEKADFQRRVRDNFMALREADGERWAVVDAAASRDEVAAAVHAAAAKAIADVKEEGRQIQKLWMD</sequence>
<evidence type="ECO:0000256" key="3">
    <source>
        <dbReference type="ARBA" id="ARBA00012980"/>
    </source>
</evidence>
<comment type="similarity">
    <text evidence="2">Belongs to the thymidylate kinase family.</text>
</comment>
<evidence type="ECO:0000256" key="5">
    <source>
        <dbReference type="ARBA" id="ARBA00022679"/>
    </source>
</evidence>
<dbReference type="HAMAP" id="MF_00165">
    <property type="entry name" value="Thymidylate_kinase"/>
    <property type="match status" value="1"/>
</dbReference>
<dbReference type="EMBL" id="JAFCMP010000017">
    <property type="protein sequence ID" value="KAG5191598.1"/>
    <property type="molecule type" value="Genomic_DNA"/>
</dbReference>
<evidence type="ECO:0000256" key="1">
    <source>
        <dbReference type="ARBA" id="ARBA00004992"/>
    </source>
</evidence>
<dbReference type="PROSITE" id="PS01331">
    <property type="entry name" value="THYMIDYLATE_KINASE"/>
    <property type="match status" value="1"/>
</dbReference>
<dbReference type="PANTHER" id="PTHR10344:SF1">
    <property type="entry name" value="THYMIDYLATE KINASE"/>
    <property type="match status" value="1"/>
</dbReference>
<dbReference type="GO" id="GO:0005634">
    <property type="term" value="C:nucleus"/>
    <property type="evidence" value="ECO:0007669"/>
    <property type="project" value="TreeGrafter"/>
</dbReference>
<gene>
    <name evidence="11" type="ORF">JKP88DRAFT_271274</name>
</gene>
<dbReference type="GO" id="GO:0004798">
    <property type="term" value="F:dTMP kinase activity"/>
    <property type="evidence" value="ECO:0007669"/>
    <property type="project" value="UniProtKB-EC"/>
</dbReference>
<evidence type="ECO:0000313" key="12">
    <source>
        <dbReference type="Proteomes" id="UP000664859"/>
    </source>
</evidence>
<dbReference type="GO" id="GO:0006235">
    <property type="term" value="P:dTTP biosynthetic process"/>
    <property type="evidence" value="ECO:0007669"/>
    <property type="project" value="TreeGrafter"/>
</dbReference>
<feature type="domain" description="Thymidylate kinase-like" evidence="10">
    <location>
        <begin position="24"/>
        <end position="202"/>
    </location>
</feature>
<dbReference type="Pfam" id="PF02223">
    <property type="entry name" value="Thymidylate_kin"/>
    <property type="match status" value="1"/>
</dbReference>
<dbReference type="GO" id="GO:0006227">
    <property type="term" value="P:dUDP biosynthetic process"/>
    <property type="evidence" value="ECO:0007669"/>
    <property type="project" value="TreeGrafter"/>
</dbReference>
<proteinExistence type="inferred from homology"/>
<dbReference type="PANTHER" id="PTHR10344">
    <property type="entry name" value="THYMIDYLATE KINASE"/>
    <property type="match status" value="1"/>
</dbReference>
<dbReference type="InterPro" id="IPR027417">
    <property type="entry name" value="P-loop_NTPase"/>
</dbReference>
<evidence type="ECO:0000256" key="9">
    <source>
        <dbReference type="ARBA" id="ARBA00022840"/>
    </source>
</evidence>
<name>A0A835ZMW1_9STRA</name>
<dbReference type="GO" id="GO:0004550">
    <property type="term" value="F:nucleoside diphosphate kinase activity"/>
    <property type="evidence" value="ECO:0007669"/>
    <property type="project" value="TreeGrafter"/>
</dbReference>
<dbReference type="Proteomes" id="UP000664859">
    <property type="component" value="Unassembled WGS sequence"/>
</dbReference>
<dbReference type="GO" id="GO:0005829">
    <property type="term" value="C:cytosol"/>
    <property type="evidence" value="ECO:0007669"/>
    <property type="project" value="TreeGrafter"/>
</dbReference>
<evidence type="ECO:0000256" key="7">
    <source>
        <dbReference type="ARBA" id="ARBA00022741"/>
    </source>
</evidence>
<dbReference type="SUPFAM" id="SSF52540">
    <property type="entry name" value="P-loop containing nucleoside triphosphate hydrolases"/>
    <property type="match status" value="1"/>
</dbReference>
<comment type="pathway">
    <text evidence="1">Pyrimidine metabolism; dTTP biosynthesis.</text>
</comment>
<evidence type="ECO:0000256" key="8">
    <source>
        <dbReference type="ARBA" id="ARBA00022777"/>
    </source>
</evidence>
<evidence type="ECO:0000259" key="10">
    <source>
        <dbReference type="Pfam" id="PF02223"/>
    </source>
</evidence>
<dbReference type="GO" id="GO:0005739">
    <property type="term" value="C:mitochondrion"/>
    <property type="evidence" value="ECO:0007669"/>
    <property type="project" value="TreeGrafter"/>
</dbReference>
<dbReference type="Gene3D" id="3.40.50.300">
    <property type="entry name" value="P-loop containing nucleotide triphosphate hydrolases"/>
    <property type="match status" value="1"/>
</dbReference>
<keyword evidence="9" id="KW-0067">ATP-binding</keyword>
<dbReference type="GO" id="GO:0006233">
    <property type="term" value="P:dTDP biosynthetic process"/>
    <property type="evidence" value="ECO:0007669"/>
    <property type="project" value="InterPro"/>
</dbReference>
<dbReference type="FunFam" id="3.40.50.300:FF:000679">
    <property type="entry name" value="Thymidylate kinase"/>
    <property type="match status" value="1"/>
</dbReference>
<reference evidence="11" key="1">
    <citation type="submission" date="2021-02" db="EMBL/GenBank/DDBJ databases">
        <title>First Annotated Genome of the Yellow-green Alga Tribonema minus.</title>
        <authorList>
            <person name="Mahan K.M."/>
        </authorList>
    </citation>
    <scope>NUCLEOTIDE SEQUENCE</scope>
    <source>
        <strain evidence="11">UTEX B ZZ1240</strain>
    </source>
</reference>
<organism evidence="11 12">
    <name type="scientific">Tribonema minus</name>
    <dbReference type="NCBI Taxonomy" id="303371"/>
    <lineage>
        <taxon>Eukaryota</taxon>
        <taxon>Sar</taxon>
        <taxon>Stramenopiles</taxon>
        <taxon>Ochrophyta</taxon>
        <taxon>PX clade</taxon>
        <taxon>Xanthophyceae</taxon>
        <taxon>Tribonematales</taxon>
        <taxon>Tribonemataceae</taxon>
        <taxon>Tribonema</taxon>
    </lineage>
</organism>
<protein>
    <recommendedName>
        <fullName evidence="4">Thymidylate kinase</fullName>
        <ecNumber evidence="3">2.7.4.9</ecNumber>
    </recommendedName>
</protein>
<keyword evidence="7" id="KW-0547">Nucleotide-binding</keyword>
<keyword evidence="6" id="KW-0545">Nucleotide biosynthesis</keyword>
<evidence type="ECO:0000313" key="11">
    <source>
        <dbReference type="EMBL" id="KAG5191598.1"/>
    </source>
</evidence>
<dbReference type="InterPro" id="IPR018095">
    <property type="entry name" value="Thymidylate_kin_CS"/>
</dbReference>
<evidence type="ECO:0000256" key="2">
    <source>
        <dbReference type="ARBA" id="ARBA00009776"/>
    </source>
</evidence>
<evidence type="ECO:0000256" key="4">
    <source>
        <dbReference type="ARBA" id="ARBA00017144"/>
    </source>
</evidence>
<dbReference type="AlphaFoldDB" id="A0A835ZMW1"/>
<comment type="caution">
    <text evidence="11">The sequence shown here is derived from an EMBL/GenBank/DDBJ whole genome shotgun (WGS) entry which is preliminary data.</text>
</comment>
<dbReference type="OrthoDB" id="425602at2759"/>
<dbReference type="InterPro" id="IPR039430">
    <property type="entry name" value="Thymidylate_kin-like_dom"/>
</dbReference>
<dbReference type="InterPro" id="IPR018094">
    <property type="entry name" value="Thymidylate_kinase"/>
</dbReference>
<dbReference type="GO" id="GO:0005524">
    <property type="term" value="F:ATP binding"/>
    <property type="evidence" value="ECO:0007669"/>
    <property type="project" value="UniProtKB-KW"/>
</dbReference>
<dbReference type="CDD" id="cd01672">
    <property type="entry name" value="TMPK"/>
    <property type="match status" value="1"/>
</dbReference>
<keyword evidence="12" id="KW-1185">Reference proteome</keyword>
<dbReference type="NCBIfam" id="TIGR00041">
    <property type="entry name" value="DTMP_kinase"/>
    <property type="match status" value="1"/>
</dbReference>